<dbReference type="AlphaFoldDB" id="A0A9D1ECG0"/>
<keyword evidence="1" id="KW-0812">Transmembrane</keyword>
<reference evidence="2" key="1">
    <citation type="submission" date="2020-10" db="EMBL/GenBank/DDBJ databases">
        <authorList>
            <person name="Gilroy R."/>
        </authorList>
    </citation>
    <scope>NUCLEOTIDE SEQUENCE</scope>
    <source>
        <strain evidence="2">ChiW13-3771</strain>
    </source>
</reference>
<feature type="transmembrane region" description="Helical" evidence="1">
    <location>
        <begin position="20"/>
        <end position="40"/>
    </location>
</feature>
<accession>A0A9D1ECG0</accession>
<evidence type="ECO:0000256" key="1">
    <source>
        <dbReference type="SAM" id="Phobius"/>
    </source>
</evidence>
<sequence length="343" mass="40018">MQTNTNNITQYIRRSQCQQIIYPIILLLLTVIITVQQPIFDYLHLSSADPTVPLSSVVSNEHSYINIEHANLYYTGQDYWLNGELTGHYYYELADNYCRFYILPASSGIPATPHLEDITIRGRAISFADTTDEILSVMAQKLNWNKEGLSEITDSYIINTLVYLPLREQILFIALLICIVISFLSIIRMLIYIINPLESPACRRLRKYGNSSKILTQVEQELNHNCIIRTSNMALTPNYLIEFSEDVSAIIPLVSVLWTYKHGDLKRNWKLQKKMRYSLHVITNKGDTFTFKNKQSSDVEQILNELINRYPSFFYGYSEEHLELVNHILKDLKMKRRKKRKTF</sequence>
<evidence type="ECO:0000313" key="2">
    <source>
        <dbReference type="EMBL" id="HIR87443.1"/>
    </source>
</evidence>
<comment type="caution">
    <text evidence="2">The sequence shown here is derived from an EMBL/GenBank/DDBJ whole genome shotgun (WGS) entry which is preliminary data.</text>
</comment>
<keyword evidence="1" id="KW-0472">Membrane</keyword>
<dbReference type="Pfam" id="PF20456">
    <property type="entry name" value="DUF6709"/>
    <property type="match status" value="1"/>
</dbReference>
<organism evidence="2 3">
    <name type="scientific">Candidatus Fimimorpha faecalis</name>
    <dbReference type="NCBI Taxonomy" id="2840824"/>
    <lineage>
        <taxon>Bacteria</taxon>
        <taxon>Bacillati</taxon>
        <taxon>Bacillota</taxon>
        <taxon>Clostridia</taxon>
        <taxon>Eubacteriales</taxon>
        <taxon>Candidatus Fimimorpha</taxon>
    </lineage>
</organism>
<gene>
    <name evidence="2" type="ORF">IAC96_00685</name>
</gene>
<reference evidence="2" key="2">
    <citation type="journal article" date="2021" name="PeerJ">
        <title>Extensive microbial diversity within the chicken gut microbiome revealed by metagenomics and culture.</title>
        <authorList>
            <person name="Gilroy R."/>
            <person name="Ravi A."/>
            <person name="Getino M."/>
            <person name="Pursley I."/>
            <person name="Horton D.L."/>
            <person name="Alikhan N.F."/>
            <person name="Baker D."/>
            <person name="Gharbi K."/>
            <person name="Hall N."/>
            <person name="Watson M."/>
            <person name="Adriaenssens E.M."/>
            <person name="Foster-Nyarko E."/>
            <person name="Jarju S."/>
            <person name="Secka A."/>
            <person name="Antonio M."/>
            <person name="Oren A."/>
            <person name="Chaudhuri R.R."/>
            <person name="La Ragione R."/>
            <person name="Hildebrand F."/>
            <person name="Pallen M.J."/>
        </authorList>
    </citation>
    <scope>NUCLEOTIDE SEQUENCE</scope>
    <source>
        <strain evidence="2">ChiW13-3771</strain>
    </source>
</reference>
<proteinExistence type="predicted"/>
<dbReference type="Proteomes" id="UP000824201">
    <property type="component" value="Unassembled WGS sequence"/>
</dbReference>
<dbReference type="EMBL" id="DVHN01000002">
    <property type="protein sequence ID" value="HIR87443.1"/>
    <property type="molecule type" value="Genomic_DNA"/>
</dbReference>
<feature type="transmembrane region" description="Helical" evidence="1">
    <location>
        <begin position="170"/>
        <end position="194"/>
    </location>
</feature>
<name>A0A9D1ECG0_9FIRM</name>
<evidence type="ECO:0000313" key="3">
    <source>
        <dbReference type="Proteomes" id="UP000824201"/>
    </source>
</evidence>
<dbReference type="InterPro" id="IPR046555">
    <property type="entry name" value="DUF6709"/>
</dbReference>
<keyword evidence="1" id="KW-1133">Transmembrane helix</keyword>
<protein>
    <submittedName>
        <fullName evidence="2">Uncharacterized protein</fullName>
    </submittedName>
</protein>